<dbReference type="GO" id="GO:0005509">
    <property type="term" value="F:calcium ion binding"/>
    <property type="evidence" value="ECO:0007669"/>
    <property type="project" value="TreeGrafter"/>
</dbReference>
<evidence type="ECO:0000256" key="3">
    <source>
        <dbReference type="PIRSR" id="PIRSR605511-2"/>
    </source>
</evidence>
<feature type="domain" description="SMP-30/Gluconolactonase/LRE-like region" evidence="4">
    <location>
        <begin position="17"/>
        <end position="283"/>
    </location>
</feature>
<dbReference type="InterPro" id="IPR005511">
    <property type="entry name" value="SMP-30"/>
</dbReference>
<keyword evidence="3" id="KW-0862">Zinc</keyword>
<dbReference type="PANTHER" id="PTHR10907">
    <property type="entry name" value="REGUCALCIN"/>
    <property type="match status" value="1"/>
</dbReference>
<gene>
    <name evidence="5" type="ORF">K443DRAFT_630121</name>
</gene>
<dbReference type="OrthoDB" id="423498at2759"/>
<keyword evidence="6" id="KW-1185">Reference proteome</keyword>
<dbReference type="GO" id="GO:0019853">
    <property type="term" value="P:L-ascorbic acid biosynthetic process"/>
    <property type="evidence" value="ECO:0007669"/>
    <property type="project" value="TreeGrafter"/>
</dbReference>
<dbReference type="Proteomes" id="UP000054477">
    <property type="component" value="Unassembled WGS sequence"/>
</dbReference>
<evidence type="ECO:0000256" key="2">
    <source>
        <dbReference type="PIRSR" id="PIRSR605511-1"/>
    </source>
</evidence>
<dbReference type="STRING" id="1095629.A0A0C9YFS9"/>
<feature type="binding site" evidence="3">
    <location>
        <position position="171"/>
    </location>
    <ligand>
        <name>a divalent metal cation</name>
        <dbReference type="ChEBI" id="CHEBI:60240"/>
    </ligand>
</feature>
<evidence type="ECO:0000256" key="1">
    <source>
        <dbReference type="ARBA" id="ARBA00008853"/>
    </source>
</evidence>
<dbReference type="Gene3D" id="2.120.10.30">
    <property type="entry name" value="TolB, C-terminal domain"/>
    <property type="match status" value="1"/>
</dbReference>
<dbReference type="InterPro" id="IPR013658">
    <property type="entry name" value="SGL"/>
</dbReference>
<proteinExistence type="inferred from homology"/>
<feature type="active site" description="Proton donor/acceptor" evidence="2">
    <location>
        <position position="223"/>
    </location>
</feature>
<feature type="binding site" evidence="3">
    <location>
        <position position="121"/>
    </location>
    <ligand>
        <name>substrate</name>
    </ligand>
</feature>
<sequence>MREIIVQRPWLTVGCTLGEGPLYDPSTSLLHFVDISENKVSNISSVLPHSHFPMPQVFHVNIDTHELAVEQFEEPVTCLALRQNGAGLACAAAQGFALLEDNSTLTYLSKPLSDEDAPFTRFNDGGCDSRGRFFAGTIYAKEHGIPGRLYRYDPLENHCEVVDEGPFTDSNGLGWSPDENTFYFTDSLVNKIYAYDYKAGDLSNRRVFVDAVAQGLAESSFCDGLCIDEDGCLWSARWGGSKIIRFDKNGIIDAQIHFPTALNITACCFGGPNNDVLFVTTAHCGANGGDWTRQEDFPDSGHLFLVDLAGQYRGLPRHKFAA</sequence>
<dbReference type="Pfam" id="PF08450">
    <property type="entry name" value="SGL"/>
    <property type="match status" value="1"/>
</dbReference>
<dbReference type="GO" id="GO:0004341">
    <property type="term" value="F:gluconolactonase activity"/>
    <property type="evidence" value="ECO:0007669"/>
    <property type="project" value="TreeGrafter"/>
</dbReference>
<dbReference type="PRINTS" id="PR01790">
    <property type="entry name" value="SMP30FAMILY"/>
</dbReference>
<accession>A0A0C9YFS9</accession>
<reference evidence="6" key="2">
    <citation type="submission" date="2015-01" db="EMBL/GenBank/DDBJ databases">
        <title>Evolutionary Origins and Diversification of the Mycorrhizal Mutualists.</title>
        <authorList>
            <consortium name="DOE Joint Genome Institute"/>
            <consortium name="Mycorrhizal Genomics Consortium"/>
            <person name="Kohler A."/>
            <person name="Kuo A."/>
            <person name="Nagy L.G."/>
            <person name="Floudas D."/>
            <person name="Copeland A."/>
            <person name="Barry K.W."/>
            <person name="Cichocki N."/>
            <person name="Veneault-Fourrey C."/>
            <person name="LaButti K."/>
            <person name="Lindquist E.A."/>
            <person name="Lipzen A."/>
            <person name="Lundell T."/>
            <person name="Morin E."/>
            <person name="Murat C."/>
            <person name="Riley R."/>
            <person name="Ohm R."/>
            <person name="Sun H."/>
            <person name="Tunlid A."/>
            <person name="Henrissat B."/>
            <person name="Grigoriev I.V."/>
            <person name="Hibbett D.S."/>
            <person name="Martin F."/>
        </authorList>
    </citation>
    <scope>NUCLEOTIDE SEQUENCE [LARGE SCALE GENOMIC DNA]</scope>
    <source>
        <strain evidence="6">LaAM-08-1</strain>
    </source>
</reference>
<dbReference type="InterPro" id="IPR011042">
    <property type="entry name" value="6-blade_b-propeller_TolB-like"/>
</dbReference>
<dbReference type="HOGENOM" id="CLU_036110_3_1_1"/>
<comment type="cofactor">
    <cofactor evidence="3">
        <name>Zn(2+)</name>
        <dbReference type="ChEBI" id="CHEBI:29105"/>
    </cofactor>
    <text evidence="3">Binds 1 divalent metal cation per subunit.</text>
</comment>
<feature type="binding site" evidence="3">
    <location>
        <position position="19"/>
    </location>
    <ligand>
        <name>a divalent metal cation</name>
        <dbReference type="ChEBI" id="CHEBI:60240"/>
    </ligand>
</feature>
<feature type="binding site" evidence="3">
    <location>
        <position position="123"/>
    </location>
    <ligand>
        <name>substrate</name>
    </ligand>
</feature>
<protein>
    <recommendedName>
        <fullName evidence="4">SMP-30/Gluconolactonase/LRE-like region domain-containing protein</fullName>
    </recommendedName>
</protein>
<dbReference type="SUPFAM" id="SSF63829">
    <property type="entry name" value="Calcium-dependent phosphotriesterase"/>
    <property type="match status" value="1"/>
</dbReference>
<reference evidence="5 6" key="1">
    <citation type="submission" date="2014-04" db="EMBL/GenBank/DDBJ databases">
        <authorList>
            <consortium name="DOE Joint Genome Institute"/>
            <person name="Kuo A."/>
            <person name="Kohler A."/>
            <person name="Nagy L.G."/>
            <person name="Floudas D."/>
            <person name="Copeland A."/>
            <person name="Barry K.W."/>
            <person name="Cichocki N."/>
            <person name="Veneault-Fourrey C."/>
            <person name="LaButti K."/>
            <person name="Lindquist E.A."/>
            <person name="Lipzen A."/>
            <person name="Lundell T."/>
            <person name="Morin E."/>
            <person name="Murat C."/>
            <person name="Sun H."/>
            <person name="Tunlid A."/>
            <person name="Henrissat B."/>
            <person name="Grigoriev I.V."/>
            <person name="Hibbett D.S."/>
            <person name="Martin F."/>
            <person name="Nordberg H.P."/>
            <person name="Cantor M.N."/>
            <person name="Hua S.X."/>
        </authorList>
    </citation>
    <scope>NUCLEOTIDE SEQUENCE [LARGE SCALE GENOMIC DNA]</scope>
    <source>
        <strain evidence="5 6">LaAM-08-1</strain>
    </source>
</reference>
<name>A0A0C9YFS9_9AGAR</name>
<dbReference type="AlphaFoldDB" id="A0A0C9YFS9"/>
<comment type="similarity">
    <text evidence="1">Belongs to the SMP-30/CGR1 family.</text>
</comment>
<feature type="binding site" evidence="3">
    <location>
        <position position="223"/>
    </location>
    <ligand>
        <name>a divalent metal cation</name>
        <dbReference type="ChEBI" id="CHEBI:60240"/>
    </ligand>
</feature>
<evidence type="ECO:0000313" key="5">
    <source>
        <dbReference type="EMBL" id="KIK06913.1"/>
    </source>
</evidence>
<dbReference type="PANTHER" id="PTHR10907:SF47">
    <property type="entry name" value="REGUCALCIN"/>
    <property type="match status" value="1"/>
</dbReference>
<evidence type="ECO:0000313" key="6">
    <source>
        <dbReference type="Proteomes" id="UP000054477"/>
    </source>
</evidence>
<keyword evidence="3" id="KW-0479">Metal-binding</keyword>
<evidence type="ECO:0000259" key="4">
    <source>
        <dbReference type="Pfam" id="PF08450"/>
    </source>
</evidence>
<dbReference type="EMBL" id="KN838550">
    <property type="protein sequence ID" value="KIK06913.1"/>
    <property type="molecule type" value="Genomic_DNA"/>
</dbReference>
<organism evidence="5 6">
    <name type="scientific">Laccaria amethystina LaAM-08-1</name>
    <dbReference type="NCBI Taxonomy" id="1095629"/>
    <lineage>
        <taxon>Eukaryota</taxon>
        <taxon>Fungi</taxon>
        <taxon>Dikarya</taxon>
        <taxon>Basidiomycota</taxon>
        <taxon>Agaricomycotina</taxon>
        <taxon>Agaricomycetes</taxon>
        <taxon>Agaricomycetidae</taxon>
        <taxon>Agaricales</taxon>
        <taxon>Agaricineae</taxon>
        <taxon>Hydnangiaceae</taxon>
        <taxon>Laccaria</taxon>
    </lineage>
</organism>